<dbReference type="Proteomes" id="UP001140234">
    <property type="component" value="Unassembled WGS sequence"/>
</dbReference>
<dbReference type="EMBL" id="JANBUJ010000807">
    <property type="protein sequence ID" value="KAJ2770060.1"/>
    <property type="molecule type" value="Genomic_DNA"/>
</dbReference>
<evidence type="ECO:0000313" key="2">
    <source>
        <dbReference type="Proteomes" id="UP001140234"/>
    </source>
</evidence>
<protein>
    <submittedName>
        <fullName evidence="1">Uncharacterized protein</fullName>
    </submittedName>
</protein>
<accession>A0ACC1JZ16</accession>
<evidence type="ECO:0000313" key="1">
    <source>
        <dbReference type="EMBL" id="KAJ2770060.1"/>
    </source>
</evidence>
<organism evidence="1 2">
    <name type="scientific">Coemansia nantahalensis</name>
    <dbReference type="NCBI Taxonomy" id="2789366"/>
    <lineage>
        <taxon>Eukaryota</taxon>
        <taxon>Fungi</taxon>
        <taxon>Fungi incertae sedis</taxon>
        <taxon>Zoopagomycota</taxon>
        <taxon>Kickxellomycotina</taxon>
        <taxon>Kickxellomycetes</taxon>
        <taxon>Kickxellales</taxon>
        <taxon>Kickxellaceae</taxon>
        <taxon>Coemansia</taxon>
    </lineage>
</organism>
<proteinExistence type="predicted"/>
<gene>
    <name evidence="1" type="ORF">IWQ57_002832</name>
</gene>
<name>A0ACC1JZ16_9FUNG</name>
<reference evidence="1" key="1">
    <citation type="submission" date="2022-07" db="EMBL/GenBank/DDBJ databases">
        <title>Phylogenomic reconstructions and comparative analyses of Kickxellomycotina fungi.</title>
        <authorList>
            <person name="Reynolds N.K."/>
            <person name="Stajich J.E."/>
            <person name="Barry K."/>
            <person name="Grigoriev I.V."/>
            <person name="Crous P."/>
            <person name="Smith M.E."/>
        </authorList>
    </citation>
    <scope>NUCLEOTIDE SEQUENCE</scope>
    <source>
        <strain evidence="1">CBS 109366</strain>
    </source>
</reference>
<comment type="caution">
    <text evidence="1">The sequence shown here is derived from an EMBL/GenBank/DDBJ whole genome shotgun (WGS) entry which is preliminary data.</text>
</comment>
<sequence>MRVEGTAAPSLPAGPRPPPQSPPAAETMVFGVAVPDEVADGRMLPRPVRECIAHVRRHGLDTEGLFRRSPPSTALRAAKDSYNRAQAVDLDLAGVHVAAVLLKMYFRELPTAVFGDGAGSCGYETVRGLPAASAAGPGDGEPAEVARQMDAVRVRYVREVVLAALGAAYRQLLCHVCALLSVVARNQTANRMPAHNLAIVFAPNMARSRNPVDDVAMCGAGARAPTVGGVLQLMVERFDQVFSAEIARALGRSDADDPATAILDAVDAMNQRPPSPLAETAEPTTHTSPSIASASDGS</sequence>
<keyword evidence="2" id="KW-1185">Reference proteome</keyword>